<keyword evidence="2" id="KW-0378">Hydrolase</keyword>
<dbReference type="OrthoDB" id="190201at2759"/>
<dbReference type="GO" id="GO:0016787">
    <property type="term" value="F:hydrolase activity"/>
    <property type="evidence" value="ECO:0007669"/>
    <property type="project" value="UniProtKB-KW"/>
</dbReference>
<feature type="non-terminal residue" evidence="5">
    <location>
        <position position="175"/>
    </location>
</feature>
<dbReference type="PRINTS" id="PR00111">
    <property type="entry name" value="ABHYDROLASE"/>
</dbReference>
<dbReference type="AlphaFoldDB" id="A0A7R9LQP9"/>
<reference evidence="5" key="1">
    <citation type="submission" date="2020-11" db="EMBL/GenBank/DDBJ databases">
        <authorList>
            <person name="Tran Van P."/>
        </authorList>
    </citation>
    <scope>NUCLEOTIDE SEQUENCE</scope>
</reference>
<dbReference type="InterPro" id="IPR029058">
    <property type="entry name" value="AB_hydrolase_fold"/>
</dbReference>
<dbReference type="GO" id="GO:0016020">
    <property type="term" value="C:membrane"/>
    <property type="evidence" value="ECO:0007669"/>
    <property type="project" value="TreeGrafter"/>
</dbReference>
<dbReference type="SUPFAM" id="SSF53474">
    <property type="entry name" value="alpha/beta-Hydrolases"/>
    <property type="match status" value="1"/>
</dbReference>
<sequence>MSDKEMRIATTFGQIAVKVWGNDSKDSLRLLCIHGWQDNAGTFDRLLPLLDLDSMYVLCVDLPGHGFSSHLPTGAFYTDLTWVIEMKRIVDHLKWTKFTLLGHSMGANASLNFALLYPDLVERVITIDTVKPAVFPVSEHASRLSKDIDNLLALEERNKRIKDHEFVFSYDTAIG</sequence>
<dbReference type="EMBL" id="CAJPIZ010030944">
    <property type="protein sequence ID" value="CAG2120016.1"/>
    <property type="molecule type" value="Genomic_DNA"/>
</dbReference>
<dbReference type="InterPro" id="IPR000073">
    <property type="entry name" value="AB_hydrolase_1"/>
</dbReference>
<accession>A0A7R9LQP9</accession>
<dbReference type="PANTHER" id="PTHR43798:SF14">
    <property type="entry name" value="SERINE HYDROLASE-LIKE PROTEIN DDB_G0286239"/>
    <property type="match status" value="1"/>
</dbReference>
<organism evidence="5">
    <name type="scientific">Medioppia subpectinata</name>
    <dbReference type="NCBI Taxonomy" id="1979941"/>
    <lineage>
        <taxon>Eukaryota</taxon>
        <taxon>Metazoa</taxon>
        <taxon>Ecdysozoa</taxon>
        <taxon>Arthropoda</taxon>
        <taxon>Chelicerata</taxon>
        <taxon>Arachnida</taxon>
        <taxon>Acari</taxon>
        <taxon>Acariformes</taxon>
        <taxon>Sarcoptiformes</taxon>
        <taxon>Oribatida</taxon>
        <taxon>Brachypylina</taxon>
        <taxon>Oppioidea</taxon>
        <taxon>Oppiidae</taxon>
        <taxon>Medioppia</taxon>
    </lineage>
</organism>
<dbReference type="Gene3D" id="3.40.50.1820">
    <property type="entry name" value="alpha/beta hydrolase"/>
    <property type="match status" value="1"/>
</dbReference>
<feature type="domain" description="AB hydrolase-1" evidence="3">
    <location>
        <begin position="30"/>
        <end position="136"/>
    </location>
</feature>
<dbReference type="Proteomes" id="UP000759131">
    <property type="component" value="Unassembled WGS sequence"/>
</dbReference>
<evidence type="ECO:0000256" key="2">
    <source>
        <dbReference type="ARBA" id="ARBA00022801"/>
    </source>
</evidence>
<dbReference type="PANTHER" id="PTHR43798">
    <property type="entry name" value="MONOACYLGLYCEROL LIPASE"/>
    <property type="match status" value="1"/>
</dbReference>
<evidence type="ECO:0000313" key="5">
    <source>
        <dbReference type="EMBL" id="CAD7646126.1"/>
    </source>
</evidence>
<dbReference type="EMBL" id="OC890564">
    <property type="protein sequence ID" value="CAD7646126.1"/>
    <property type="molecule type" value="Genomic_DNA"/>
</dbReference>
<gene>
    <name evidence="4" type="ORF">OSB1V03_LOCUS19963</name>
    <name evidence="5" type="ORF">OSB1V03_LOCUS20827</name>
</gene>
<protein>
    <recommendedName>
        <fullName evidence="3">AB hydrolase-1 domain-containing protein</fullName>
    </recommendedName>
</protein>
<proteinExistence type="inferred from homology"/>
<comment type="similarity">
    <text evidence="1">Belongs to the AB hydrolase superfamily.</text>
</comment>
<name>A0A7R9LQP9_9ACAR</name>
<dbReference type="EMBL" id="OC885519">
    <property type="protein sequence ID" value="CAD7644237.1"/>
    <property type="molecule type" value="Genomic_DNA"/>
</dbReference>
<dbReference type="EMBL" id="CAJPIZ010035989">
    <property type="protein sequence ID" value="CAG2120881.1"/>
    <property type="molecule type" value="Genomic_DNA"/>
</dbReference>
<dbReference type="InterPro" id="IPR050266">
    <property type="entry name" value="AB_hydrolase_sf"/>
</dbReference>
<dbReference type="Pfam" id="PF00561">
    <property type="entry name" value="Abhydrolase_1"/>
    <property type="match status" value="1"/>
</dbReference>
<keyword evidence="6" id="KW-1185">Reference proteome</keyword>
<evidence type="ECO:0000256" key="1">
    <source>
        <dbReference type="ARBA" id="ARBA00008645"/>
    </source>
</evidence>
<evidence type="ECO:0000313" key="6">
    <source>
        <dbReference type="Proteomes" id="UP000759131"/>
    </source>
</evidence>
<evidence type="ECO:0000313" key="4">
    <source>
        <dbReference type="EMBL" id="CAD7644237.1"/>
    </source>
</evidence>
<evidence type="ECO:0000259" key="3">
    <source>
        <dbReference type="Pfam" id="PF00561"/>
    </source>
</evidence>